<feature type="chain" id="PRO_5005585179" description="Beta-lactamase-related domain-containing protein" evidence="2">
    <location>
        <begin position="28"/>
        <end position="507"/>
    </location>
</feature>
<feature type="transmembrane region" description="Helical" evidence="1">
    <location>
        <begin position="433"/>
        <end position="454"/>
    </location>
</feature>
<feature type="signal peptide" evidence="2">
    <location>
        <begin position="1"/>
        <end position="27"/>
    </location>
</feature>
<dbReference type="AlphaFoldDB" id="A0A0L8KIA4"/>
<dbReference type="InterPro" id="IPR012338">
    <property type="entry name" value="Beta-lactam/transpept-like"/>
</dbReference>
<dbReference type="PANTHER" id="PTHR43283:SF18">
    <property type="match status" value="1"/>
</dbReference>
<keyword evidence="1" id="KW-1133">Transmembrane helix</keyword>
<dbReference type="Pfam" id="PF00144">
    <property type="entry name" value="Beta-lactamase"/>
    <property type="match status" value="1"/>
</dbReference>
<dbReference type="Proteomes" id="UP000037023">
    <property type="component" value="Unassembled WGS sequence"/>
</dbReference>
<evidence type="ECO:0000313" key="4">
    <source>
        <dbReference type="EMBL" id="KOG25658.1"/>
    </source>
</evidence>
<feature type="domain" description="Beta-lactamase-related" evidence="3">
    <location>
        <begin position="41"/>
        <end position="364"/>
    </location>
</feature>
<protein>
    <recommendedName>
        <fullName evidence="3">Beta-lactamase-related domain-containing protein</fullName>
    </recommendedName>
</protein>
<name>A0A0L8KIA4_STRVR</name>
<dbReference type="RefSeq" id="WP_051787124.1">
    <property type="nucleotide sequence ID" value="NZ_LGUP01000154.1"/>
</dbReference>
<dbReference type="InterPro" id="IPR001466">
    <property type="entry name" value="Beta-lactam-related"/>
</dbReference>
<feature type="transmembrane region" description="Helical" evidence="1">
    <location>
        <begin position="466"/>
        <end position="487"/>
    </location>
</feature>
<comment type="caution">
    <text evidence="4">The sequence shown here is derived from an EMBL/GenBank/DDBJ whole genome shotgun (WGS) entry which is preliminary data.</text>
</comment>
<keyword evidence="2" id="KW-0732">Signal</keyword>
<accession>A0A0L8KIA4</accession>
<dbReference type="PATRIC" id="fig|1938.6.peg.3787"/>
<keyword evidence="1" id="KW-0812">Transmembrane</keyword>
<dbReference type="PANTHER" id="PTHR43283">
    <property type="entry name" value="BETA-LACTAMASE-RELATED"/>
    <property type="match status" value="1"/>
</dbReference>
<proteinExistence type="predicted"/>
<evidence type="ECO:0000313" key="5">
    <source>
        <dbReference type="Proteomes" id="UP000037023"/>
    </source>
</evidence>
<organism evidence="4 5">
    <name type="scientific">Streptomyces viridochromogenes</name>
    <dbReference type="NCBI Taxonomy" id="1938"/>
    <lineage>
        <taxon>Bacteria</taxon>
        <taxon>Bacillati</taxon>
        <taxon>Actinomycetota</taxon>
        <taxon>Actinomycetes</taxon>
        <taxon>Kitasatosporales</taxon>
        <taxon>Streptomycetaceae</taxon>
        <taxon>Streptomyces</taxon>
    </lineage>
</organism>
<dbReference type="SUPFAM" id="SSF56601">
    <property type="entry name" value="beta-lactamase/transpeptidase-like"/>
    <property type="match status" value="1"/>
</dbReference>
<evidence type="ECO:0000256" key="2">
    <source>
        <dbReference type="SAM" id="SignalP"/>
    </source>
</evidence>
<dbReference type="EMBL" id="LGUP01000154">
    <property type="protein sequence ID" value="KOG25658.1"/>
    <property type="molecule type" value="Genomic_DNA"/>
</dbReference>
<dbReference type="OrthoDB" id="3174977at2"/>
<evidence type="ECO:0000256" key="1">
    <source>
        <dbReference type="SAM" id="Phobius"/>
    </source>
</evidence>
<keyword evidence="1" id="KW-0472">Membrane</keyword>
<sequence>MPNPLRRAAAAATALLLGLLPLGHAPAAADSLIPADRLAALDAYVHDRMAATRTPGLSYAVVGPDGPIHARARGTDGYGEPVTIETPFLWGSVAKPIAASAVMTLVQDGRLRLDDPVVDHVPDFRFGGSGHASRVTVRHLLQQTAGLPESATFEVTDCVDADCPGAVERVAELDDVHPLGPPGTTYAYSSANYLVVAAVVESVTGRPFADHLRDSVLRPAGMDGAIADRASARERNLPPGHQLLWGIPSAIADGVDDDGAAYGYTGGDLNDLAAFASLQLRSGRTANGTTILTPESVRLMRQSGRLHPSGDDTGYGLGWRVGGLEAPLDSAIWHTGATPGYSAMLVLLPEQNIALVLQQNLHGLLHDGAVMEVGFGAARILAGGTAPTDPPSAATYHAAVWGLTALALALLAGTFHSARLLRRRPVPRRLAPTVLWCLAGALPWIVMAAALALIGPRALWTWTPDAFIALCTATAAGTATIALRLTTAYVGRGGARRPASPGRVRSA</sequence>
<gene>
    <name evidence="4" type="ORF">ADK34_17525</name>
</gene>
<dbReference type="InterPro" id="IPR050789">
    <property type="entry name" value="Diverse_Enzym_Activities"/>
</dbReference>
<dbReference type="Gene3D" id="3.40.710.10">
    <property type="entry name" value="DD-peptidase/beta-lactamase superfamily"/>
    <property type="match status" value="1"/>
</dbReference>
<feature type="transmembrane region" description="Helical" evidence="1">
    <location>
        <begin position="398"/>
        <end position="421"/>
    </location>
</feature>
<reference evidence="4 5" key="1">
    <citation type="submission" date="2015-06" db="EMBL/GenBank/DDBJ databases">
        <authorList>
            <person name="Hoefler B.C."/>
            <person name="Straight P.D."/>
        </authorList>
    </citation>
    <scope>NUCLEOTIDE SEQUENCE [LARGE SCALE GENOMIC DNA]</scope>
    <source>
        <strain evidence="4 5">NRRL 3427</strain>
    </source>
</reference>
<evidence type="ECO:0000259" key="3">
    <source>
        <dbReference type="Pfam" id="PF00144"/>
    </source>
</evidence>